<protein>
    <recommendedName>
        <fullName evidence="1">Na+-translocating membrane potential-generating system MpsC domain-containing protein</fullName>
    </recommendedName>
</protein>
<gene>
    <name evidence="2" type="ORF">SDC9_107910</name>
</gene>
<proteinExistence type="predicted"/>
<organism evidence="2">
    <name type="scientific">bioreactor metagenome</name>
    <dbReference type="NCBI Taxonomy" id="1076179"/>
    <lineage>
        <taxon>unclassified sequences</taxon>
        <taxon>metagenomes</taxon>
        <taxon>ecological metagenomes</taxon>
    </lineage>
</organism>
<reference evidence="2" key="1">
    <citation type="submission" date="2019-08" db="EMBL/GenBank/DDBJ databases">
        <authorList>
            <person name="Kucharzyk K."/>
            <person name="Murdoch R.W."/>
            <person name="Higgins S."/>
            <person name="Loffler F."/>
        </authorList>
    </citation>
    <scope>NUCLEOTIDE SEQUENCE</scope>
</reference>
<comment type="caution">
    <text evidence="2">The sequence shown here is derived from an EMBL/GenBank/DDBJ whole genome shotgun (WGS) entry which is preliminary data.</text>
</comment>
<evidence type="ECO:0000313" key="2">
    <source>
        <dbReference type="EMBL" id="MPM61056.1"/>
    </source>
</evidence>
<evidence type="ECO:0000259" key="1">
    <source>
        <dbReference type="Pfam" id="PF10057"/>
    </source>
</evidence>
<dbReference type="AlphaFoldDB" id="A0A645B7M0"/>
<dbReference type="InterPro" id="IPR018745">
    <property type="entry name" value="MpsC"/>
</dbReference>
<name>A0A645B7M0_9ZZZZ</name>
<accession>A0A645B7M0</accession>
<dbReference type="Pfam" id="PF10057">
    <property type="entry name" value="MpsC"/>
    <property type="match status" value="1"/>
</dbReference>
<feature type="domain" description="Na+-translocating membrane potential-generating system MpsC" evidence="1">
    <location>
        <begin position="2"/>
        <end position="112"/>
    </location>
</feature>
<sequence length="120" mass="13462">MTKGQIEARISEAVSAFEINYMGRGPKQIKTTIVQDLIIIRLKGFLSQVEQKLAESSQGVELLKRVRTSLFESAGEYFEKTIKDVVDVTIVSLHSDVSTRTGEKIIIITLDENLESTFLK</sequence>
<dbReference type="EMBL" id="VSSQ01018127">
    <property type="protein sequence ID" value="MPM61056.1"/>
    <property type="molecule type" value="Genomic_DNA"/>
</dbReference>